<evidence type="ECO:0000313" key="4">
    <source>
        <dbReference type="EMBL" id="PYG88696.1"/>
    </source>
</evidence>
<reference evidence="4 5" key="1">
    <citation type="submission" date="2018-06" db="EMBL/GenBank/DDBJ databases">
        <title>Genomic Encyclopedia of Type Strains, Phase I: the one thousand microbial genomes (KMG-I) project.</title>
        <authorList>
            <person name="Kyrpides N."/>
        </authorList>
    </citation>
    <scope>NUCLEOTIDE SEQUENCE [LARGE SCALE GENOMIC DNA]</scope>
    <source>
        <strain evidence="4 5">DSM 19573</strain>
    </source>
</reference>
<dbReference type="Pfam" id="PF01381">
    <property type="entry name" value="HTH_3"/>
    <property type="match status" value="1"/>
</dbReference>
<name>A0A318XRF1_9FIRM</name>
<evidence type="ECO:0000259" key="3">
    <source>
        <dbReference type="PROSITE" id="PS50943"/>
    </source>
</evidence>
<evidence type="ECO:0000313" key="5">
    <source>
        <dbReference type="Proteomes" id="UP000248132"/>
    </source>
</evidence>
<comment type="caution">
    <text evidence="4">The sequence shown here is derived from an EMBL/GenBank/DDBJ whole genome shotgun (WGS) entry which is preliminary data.</text>
</comment>
<dbReference type="PROSITE" id="PS50943">
    <property type="entry name" value="HTH_CROC1"/>
    <property type="match status" value="1"/>
</dbReference>
<keyword evidence="1" id="KW-0238">DNA-binding</keyword>
<evidence type="ECO:0000256" key="2">
    <source>
        <dbReference type="SAM" id="Coils"/>
    </source>
</evidence>
<protein>
    <submittedName>
        <fullName evidence="4">Transcriptional regulator with XRE-family HTH domain</fullName>
    </submittedName>
</protein>
<proteinExistence type="predicted"/>
<dbReference type="PANTHER" id="PTHR46558">
    <property type="entry name" value="TRACRIPTIONAL REGULATORY PROTEIN-RELATED-RELATED"/>
    <property type="match status" value="1"/>
</dbReference>
<organism evidence="4 5">
    <name type="scientific">Ruminiclostridium sufflavum DSM 19573</name>
    <dbReference type="NCBI Taxonomy" id="1121337"/>
    <lineage>
        <taxon>Bacteria</taxon>
        <taxon>Bacillati</taxon>
        <taxon>Bacillota</taxon>
        <taxon>Clostridia</taxon>
        <taxon>Eubacteriales</taxon>
        <taxon>Oscillospiraceae</taxon>
        <taxon>Ruminiclostridium</taxon>
    </lineage>
</organism>
<sequence>MPKYKSKLSVRLRKLREEKNLLQKDIANILNITTSAYGYYEQGKREPDSHVINFLADYYEVSSDYLFGRTNNKNSDYILNSIENSIITNINNLSPESKKELEKYIQLLKYKDSMDKVKCETSSASGKNTS</sequence>
<dbReference type="EMBL" id="QKMR01000005">
    <property type="protein sequence ID" value="PYG88696.1"/>
    <property type="molecule type" value="Genomic_DNA"/>
</dbReference>
<keyword evidence="5" id="KW-1185">Reference proteome</keyword>
<dbReference type="CDD" id="cd00093">
    <property type="entry name" value="HTH_XRE"/>
    <property type="match status" value="1"/>
</dbReference>
<dbReference type="GO" id="GO:0003677">
    <property type="term" value="F:DNA binding"/>
    <property type="evidence" value="ECO:0007669"/>
    <property type="project" value="UniProtKB-KW"/>
</dbReference>
<accession>A0A318XRF1</accession>
<dbReference type="SUPFAM" id="SSF47413">
    <property type="entry name" value="lambda repressor-like DNA-binding domains"/>
    <property type="match status" value="1"/>
</dbReference>
<dbReference type="Proteomes" id="UP000248132">
    <property type="component" value="Unassembled WGS sequence"/>
</dbReference>
<feature type="coiled-coil region" evidence="2">
    <location>
        <begin position="5"/>
        <end position="32"/>
    </location>
</feature>
<dbReference type="PANTHER" id="PTHR46558:SF11">
    <property type="entry name" value="HTH-TYPE TRANSCRIPTIONAL REGULATOR XRE"/>
    <property type="match status" value="1"/>
</dbReference>
<evidence type="ECO:0000256" key="1">
    <source>
        <dbReference type="ARBA" id="ARBA00023125"/>
    </source>
</evidence>
<dbReference type="SMART" id="SM00530">
    <property type="entry name" value="HTH_XRE"/>
    <property type="match status" value="1"/>
</dbReference>
<dbReference type="RefSeq" id="WP_110461118.1">
    <property type="nucleotide sequence ID" value="NZ_QKMR01000005.1"/>
</dbReference>
<dbReference type="AlphaFoldDB" id="A0A318XRF1"/>
<keyword evidence="2" id="KW-0175">Coiled coil</keyword>
<dbReference type="OrthoDB" id="9811208at2"/>
<gene>
    <name evidence="4" type="ORF">LY28_01050</name>
</gene>
<dbReference type="Gene3D" id="1.10.260.40">
    <property type="entry name" value="lambda repressor-like DNA-binding domains"/>
    <property type="match status" value="1"/>
</dbReference>
<dbReference type="InterPro" id="IPR001387">
    <property type="entry name" value="Cro/C1-type_HTH"/>
</dbReference>
<feature type="domain" description="HTH cro/C1-type" evidence="3">
    <location>
        <begin position="12"/>
        <end position="66"/>
    </location>
</feature>
<dbReference type="InterPro" id="IPR010982">
    <property type="entry name" value="Lambda_DNA-bd_dom_sf"/>
</dbReference>